<evidence type="ECO:0000259" key="1">
    <source>
        <dbReference type="Pfam" id="PF04168"/>
    </source>
</evidence>
<dbReference type="EMBL" id="JACBZF010000009">
    <property type="protein sequence ID" value="NYH96945.1"/>
    <property type="molecule type" value="Genomic_DNA"/>
</dbReference>
<dbReference type="RefSeq" id="WP_179408747.1">
    <property type="nucleotide sequence ID" value="NZ_BMGF01000011.1"/>
</dbReference>
<proteinExistence type="predicted"/>
<feature type="domain" description="DUF403" evidence="1">
    <location>
        <begin position="1"/>
        <end position="311"/>
    </location>
</feature>
<name>A0A7Y9Y0X0_9SPHN</name>
<organism evidence="2 3">
    <name type="scientific">Novosphingobium marinum</name>
    <dbReference type="NCBI Taxonomy" id="1514948"/>
    <lineage>
        <taxon>Bacteria</taxon>
        <taxon>Pseudomonadati</taxon>
        <taxon>Pseudomonadota</taxon>
        <taxon>Alphaproteobacteria</taxon>
        <taxon>Sphingomonadales</taxon>
        <taxon>Sphingomonadaceae</taxon>
        <taxon>Novosphingobium</taxon>
    </lineage>
</organism>
<protein>
    <submittedName>
        <fullName evidence="2">Putative alpha-E superfamily protein</fullName>
    </submittedName>
</protein>
<evidence type="ECO:0000313" key="2">
    <source>
        <dbReference type="EMBL" id="NYH96945.1"/>
    </source>
</evidence>
<dbReference type="Proteomes" id="UP000522081">
    <property type="component" value="Unassembled WGS sequence"/>
</dbReference>
<keyword evidence="3" id="KW-1185">Reference proteome</keyword>
<dbReference type="InterPro" id="IPR051680">
    <property type="entry name" value="ATP-dep_Glu-Cys_Ligase-2"/>
</dbReference>
<comment type="caution">
    <text evidence="2">The sequence shown here is derived from an EMBL/GenBank/DDBJ whole genome shotgun (WGS) entry which is preliminary data.</text>
</comment>
<dbReference type="Pfam" id="PF04168">
    <property type="entry name" value="Alpha-E"/>
    <property type="match status" value="1"/>
</dbReference>
<dbReference type="PANTHER" id="PTHR34595">
    <property type="entry name" value="BLR5612 PROTEIN"/>
    <property type="match status" value="1"/>
</dbReference>
<dbReference type="PANTHER" id="PTHR34595:SF7">
    <property type="entry name" value="SLL1039 PROTEIN"/>
    <property type="match status" value="1"/>
</dbReference>
<evidence type="ECO:0000313" key="3">
    <source>
        <dbReference type="Proteomes" id="UP000522081"/>
    </source>
</evidence>
<accession>A0A7Y9Y0X0</accession>
<dbReference type="AlphaFoldDB" id="A0A7Y9Y0X0"/>
<dbReference type="InterPro" id="IPR007296">
    <property type="entry name" value="DUF403"/>
</dbReference>
<gene>
    <name evidence="2" type="ORF">FHS75_003298</name>
</gene>
<sequence>MLGRNANGVFWMSRYLERAENVARLLDVGFRLALTRGLDASQEEEWRSVLITIGQDDDYSEKFDDYSGPQVFNYILRDRENASSVMQMIANARSNARAVRTSITNEVWEATNESFMILRDQLSRPVRESNLGEILTSVRRQATLVRGAIEGSMLRNEVFNFSRIGTFIERADNTARILDVKYYVLLPSVAWVGSDLDNAQWDTLLRSVAGDRAYRWLNAGRMDPRSITQFLVLDGQFPRSLVFCYDKIRSNMSGLALQYGEETEAHEIMRGAGARLHQTTIDDIFDVGLHQFIQNFLSETTRIGNAIAADYRFME</sequence>
<reference evidence="2 3" key="1">
    <citation type="submission" date="2020-07" db="EMBL/GenBank/DDBJ databases">
        <title>Genomic Encyclopedia of Type Strains, Phase IV (KMG-IV): sequencing the most valuable type-strain genomes for metagenomic binning, comparative biology and taxonomic classification.</title>
        <authorList>
            <person name="Goeker M."/>
        </authorList>
    </citation>
    <scope>NUCLEOTIDE SEQUENCE [LARGE SCALE GENOMIC DNA]</scope>
    <source>
        <strain evidence="2 3">DSM 29043</strain>
    </source>
</reference>